<accession>A0ABV7S4P1</accession>
<keyword evidence="1" id="KW-1029">Fimbrium biogenesis</keyword>
<dbReference type="InterPro" id="IPR042186">
    <property type="entry name" value="FimD_plug_dom"/>
</dbReference>
<proteinExistence type="inferred from homology"/>
<evidence type="ECO:0000256" key="1">
    <source>
        <dbReference type="RuleBase" id="RU003884"/>
    </source>
</evidence>
<comment type="caution">
    <text evidence="3">The sequence shown here is derived from an EMBL/GenBank/DDBJ whole genome shotgun (WGS) entry which is preliminary data.</text>
</comment>
<feature type="domain" description="PapC-like C-terminal" evidence="2">
    <location>
        <begin position="723"/>
        <end position="785"/>
    </location>
</feature>
<evidence type="ECO:0000313" key="4">
    <source>
        <dbReference type="Proteomes" id="UP001595596"/>
    </source>
</evidence>
<reference evidence="4" key="1">
    <citation type="journal article" date="2019" name="Int. J. Syst. Evol. Microbiol.">
        <title>The Global Catalogue of Microorganisms (GCM) 10K type strain sequencing project: providing services to taxonomists for standard genome sequencing and annotation.</title>
        <authorList>
            <consortium name="The Broad Institute Genomics Platform"/>
            <consortium name="The Broad Institute Genome Sequencing Center for Infectious Disease"/>
            <person name="Wu L."/>
            <person name="Ma J."/>
        </authorList>
    </citation>
    <scope>NUCLEOTIDE SEQUENCE [LARGE SCALE GENOMIC DNA]</scope>
    <source>
        <strain evidence="4">VKM B-3226</strain>
    </source>
</reference>
<dbReference type="EMBL" id="JBHRXE010000053">
    <property type="protein sequence ID" value="MFC3571226.1"/>
    <property type="molecule type" value="Genomic_DNA"/>
</dbReference>
<comment type="subcellular location">
    <subcellularLocation>
        <location evidence="1">Cell outer membrane</location>
        <topology evidence="1">Multi-pass membrane protein</topology>
    </subcellularLocation>
</comment>
<keyword evidence="4" id="KW-1185">Reference proteome</keyword>
<dbReference type="PANTHER" id="PTHR30451:SF5">
    <property type="entry name" value="SLR0019 PROTEIN"/>
    <property type="match status" value="1"/>
</dbReference>
<dbReference type="Pfam" id="PF13953">
    <property type="entry name" value="PapC_C"/>
    <property type="match status" value="1"/>
</dbReference>
<dbReference type="InterPro" id="IPR025949">
    <property type="entry name" value="PapC-like_C"/>
</dbReference>
<keyword evidence="1" id="KW-0998">Cell outer membrane</keyword>
<comment type="similarity">
    <text evidence="1">Belongs to the fimbrial export usher family.</text>
</comment>
<dbReference type="Gene3D" id="2.60.40.2610">
    <property type="entry name" value="Outer membrane usher protein FimD, plug domain"/>
    <property type="match status" value="1"/>
</dbReference>
<dbReference type="Pfam" id="PF00577">
    <property type="entry name" value="Usher"/>
    <property type="match status" value="2"/>
</dbReference>
<keyword evidence="1" id="KW-0812">Transmembrane</keyword>
<protein>
    <submittedName>
        <fullName evidence="3">Fimbria/pilus outer membrane usher protein</fullName>
    </submittedName>
</protein>
<sequence>MPRFRRASRGRAYPPIRNLLALALLVVLAGPLYAQQAPPAGRELYLEVFVNGRPMNLITRFTDLGGGVLSADAGELRNSGILPDGTATRGEVRLDSIPGLGWRLIEPEQTIRFIVPDALLAPHVLSAAADAEPLPAAEEEDAAPAVDHGYGLVLNYGLAFDSWQGQAGGWDHDVSGSFDARLFMPLGTLTHGFVTAEDEHGALRHRRLDSYWRSAFPGRAVQVQLGDIATRGPGWSRPVRLGGLMVERNFGLRPDLVTLPLPGFEGSAALPSTVEVFAESIRTYAADVPAGPFRIDDLPLSGGSGMARVVVRDVTGRETQLDLPFLVSGELLRRGMADFALAAGRPRLGIGSDSDRYAGGTFGVATLRYGLTDGLTLLAHAEGGEDLAMAGLGVTFRIAHLGTASLSLAHSRAERGQGRLLDLSTQLSLGRAQLSGRITRTGGLFTDIAALTADPDLVEPGLVEFPRHAAQLALSLPLADRGSAASLFLSDLRHADARDEASIGISYNRQVLGDASLTLTALAQRGPQEDRVIGAQLHMPLGGRRDAGIMVERRREGWRQYATASGRSKHRVPGWSWRLQADRGERLALQGSAAREGRLGRAEVAARVSRGNRGLGLRLDGSVVAAGGGVFLSRRIDDAFAVVDAGAPGVEVSAENRPVGRTGRSGKILVPDLRAYEANSVSIDPAGLPLDAAVGVTKQTVRPAHHAGARVDFAVEASAREALVALVGADGAPLQVGGKVVVNGTDDGALLVGFDGEVFALNLRDRNQILVSYPDGRGCAAQFDYADQPGTLTEIRGVPCL</sequence>
<evidence type="ECO:0000259" key="2">
    <source>
        <dbReference type="Pfam" id="PF13953"/>
    </source>
</evidence>
<dbReference type="PROSITE" id="PS01151">
    <property type="entry name" value="FIMBRIAL_USHER"/>
    <property type="match status" value="1"/>
</dbReference>
<organism evidence="3 4">
    <name type="scientific">Paracoccus simplex</name>
    <dbReference type="NCBI Taxonomy" id="2086346"/>
    <lineage>
        <taxon>Bacteria</taxon>
        <taxon>Pseudomonadati</taxon>
        <taxon>Pseudomonadota</taxon>
        <taxon>Alphaproteobacteria</taxon>
        <taxon>Rhodobacterales</taxon>
        <taxon>Paracoccaceae</taxon>
        <taxon>Paracoccus</taxon>
    </lineage>
</organism>
<dbReference type="InterPro" id="IPR000015">
    <property type="entry name" value="Fimb_usher"/>
</dbReference>
<dbReference type="InterPro" id="IPR018030">
    <property type="entry name" value="Fimbrial_membr_usher_CS"/>
</dbReference>
<keyword evidence="1" id="KW-0813">Transport</keyword>
<dbReference type="Proteomes" id="UP001595596">
    <property type="component" value="Unassembled WGS sequence"/>
</dbReference>
<gene>
    <name evidence="3" type="ORF">ACFOMP_17380</name>
</gene>
<name>A0ABV7S4P1_9RHOB</name>
<dbReference type="PANTHER" id="PTHR30451">
    <property type="entry name" value="OUTER MEMBRANE USHER PROTEIN"/>
    <property type="match status" value="1"/>
</dbReference>
<dbReference type="Gene3D" id="2.60.40.3110">
    <property type="match status" value="1"/>
</dbReference>
<dbReference type="RefSeq" id="WP_379032861.1">
    <property type="nucleotide sequence ID" value="NZ_JBHRXE010000053.1"/>
</dbReference>
<evidence type="ECO:0000313" key="3">
    <source>
        <dbReference type="EMBL" id="MFC3571226.1"/>
    </source>
</evidence>
<keyword evidence="1" id="KW-0472">Membrane</keyword>